<keyword evidence="1" id="KW-0812">Transmembrane</keyword>
<evidence type="ECO:0000313" key="3">
    <source>
        <dbReference type="EMBL" id="CAH7676132.1"/>
    </source>
</evidence>
<keyword evidence="1" id="KW-1133">Transmembrane helix</keyword>
<keyword evidence="2" id="KW-0732">Signal</keyword>
<dbReference type="Proteomes" id="UP001153365">
    <property type="component" value="Unassembled WGS sequence"/>
</dbReference>
<feature type="chain" id="PRO_5043717863" evidence="2">
    <location>
        <begin position="21"/>
        <end position="82"/>
    </location>
</feature>
<protein>
    <submittedName>
        <fullName evidence="3">Expressed protein</fullName>
    </submittedName>
</protein>
<feature type="transmembrane region" description="Helical" evidence="1">
    <location>
        <begin position="36"/>
        <end position="55"/>
    </location>
</feature>
<organism evidence="3 4">
    <name type="scientific">Phakopsora pachyrhizi</name>
    <name type="common">Asian soybean rust disease fungus</name>
    <dbReference type="NCBI Taxonomy" id="170000"/>
    <lineage>
        <taxon>Eukaryota</taxon>
        <taxon>Fungi</taxon>
        <taxon>Dikarya</taxon>
        <taxon>Basidiomycota</taxon>
        <taxon>Pucciniomycotina</taxon>
        <taxon>Pucciniomycetes</taxon>
        <taxon>Pucciniales</taxon>
        <taxon>Phakopsoraceae</taxon>
        <taxon>Phakopsora</taxon>
    </lineage>
</organism>
<reference evidence="3" key="1">
    <citation type="submission" date="2022-06" db="EMBL/GenBank/DDBJ databases">
        <authorList>
            <consortium name="SYNGENTA / RWTH Aachen University"/>
        </authorList>
    </citation>
    <scope>NUCLEOTIDE SEQUENCE</scope>
</reference>
<name>A0AAV0B1G6_PHAPC</name>
<comment type="caution">
    <text evidence="3">The sequence shown here is derived from an EMBL/GenBank/DDBJ whole genome shotgun (WGS) entry which is preliminary data.</text>
</comment>
<evidence type="ECO:0000256" key="1">
    <source>
        <dbReference type="SAM" id="Phobius"/>
    </source>
</evidence>
<keyword evidence="4" id="KW-1185">Reference proteome</keyword>
<keyword evidence="1" id="KW-0472">Membrane</keyword>
<accession>A0AAV0B1G6</accession>
<gene>
    <name evidence="3" type="ORF">PPACK8108_LOCUS11230</name>
</gene>
<dbReference type="AlphaFoldDB" id="A0AAV0B1G6"/>
<sequence length="82" mass="9148">MTCIAHGSSLCLCFIFPLIALDSSNHTKTCSPMPKAQLYSTAFICTQMLIFFFCLDLSTVPSGRFFFFLIPSSKTLMSHLIL</sequence>
<feature type="signal peptide" evidence="2">
    <location>
        <begin position="1"/>
        <end position="20"/>
    </location>
</feature>
<proteinExistence type="predicted"/>
<evidence type="ECO:0000256" key="2">
    <source>
        <dbReference type="SAM" id="SignalP"/>
    </source>
</evidence>
<dbReference type="EMBL" id="CALTRL010002592">
    <property type="protein sequence ID" value="CAH7676132.1"/>
    <property type="molecule type" value="Genomic_DNA"/>
</dbReference>
<evidence type="ECO:0000313" key="4">
    <source>
        <dbReference type="Proteomes" id="UP001153365"/>
    </source>
</evidence>